<dbReference type="Proteomes" id="UP000434916">
    <property type="component" value="Unassembled WGS sequence"/>
</dbReference>
<comment type="caution">
    <text evidence="1">The sequence shown here is derived from an EMBL/GenBank/DDBJ whole genome shotgun (WGS) entry which is preliminary data.</text>
</comment>
<evidence type="ECO:0000313" key="1">
    <source>
        <dbReference type="EMBL" id="MTU41561.1"/>
    </source>
</evidence>
<feature type="non-terminal residue" evidence="1">
    <location>
        <position position="98"/>
    </location>
</feature>
<proteinExistence type="predicted"/>
<dbReference type="EMBL" id="WNCN01000041">
    <property type="protein sequence ID" value="MTU41561.1"/>
    <property type="molecule type" value="Genomic_DNA"/>
</dbReference>
<protein>
    <submittedName>
        <fullName evidence="1">Uncharacterized protein</fullName>
    </submittedName>
</protein>
<accession>A0ABW9SGG7</accession>
<organism evidence="1 2">
    <name type="scientific">Parabacteroides merdae</name>
    <dbReference type="NCBI Taxonomy" id="46503"/>
    <lineage>
        <taxon>Bacteria</taxon>
        <taxon>Pseudomonadati</taxon>
        <taxon>Bacteroidota</taxon>
        <taxon>Bacteroidia</taxon>
        <taxon>Bacteroidales</taxon>
        <taxon>Tannerellaceae</taxon>
        <taxon>Parabacteroides</taxon>
    </lineage>
</organism>
<evidence type="ECO:0000313" key="2">
    <source>
        <dbReference type="Proteomes" id="UP000434916"/>
    </source>
</evidence>
<reference evidence="1 2" key="1">
    <citation type="journal article" date="2019" name="Nat. Med.">
        <title>A library of human gut bacterial isolates paired with longitudinal multiomics data enables mechanistic microbiome research.</title>
        <authorList>
            <person name="Poyet M."/>
            <person name="Groussin M."/>
            <person name="Gibbons S.M."/>
            <person name="Avila-Pacheco J."/>
            <person name="Jiang X."/>
            <person name="Kearney S.M."/>
            <person name="Perrotta A.R."/>
            <person name="Berdy B."/>
            <person name="Zhao S."/>
            <person name="Lieberman T.D."/>
            <person name="Swanson P.K."/>
            <person name="Smith M."/>
            <person name="Roesemann S."/>
            <person name="Alexander J.E."/>
            <person name="Rich S.A."/>
            <person name="Livny J."/>
            <person name="Vlamakis H."/>
            <person name="Clish C."/>
            <person name="Bullock K."/>
            <person name="Deik A."/>
            <person name="Scott J."/>
            <person name="Pierce K.A."/>
            <person name="Xavier R.J."/>
            <person name="Alm E.J."/>
        </authorList>
    </citation>
    <scope>NUCLEOTIDE SEQUENCE [LARGE SCALE GENOMIC DNA]</scope>
    <source>
        <strain evidence="1 2">BIOML-A29</strain>
    </source>
</reference>
<gene>
    <name evidence="1" type="ORF">GMD82_19360</name>
</gene>
<sequence>MLYIQKNIQFLELEQELPDSYLVGDNIENYEDGAYLLLSEEQEQYHNDYPEASPLECWYMALTPEPQPTPEELLWRARDAKRQEIYDKDIHHYYIDEQ</sequence>
<name>A0ABW9SGG7_9BACT</name>
<keyword evidence="2" id="KW-1185">Reference proteome</keyword>